<dbReference type="PANTHER" id="PTHR21381">
    <property type="entry name" value="ZGC:162297"/>
    <property type="match status" value="1"/>
</dbReference>
<comment type="similarity">
    <text evidence="1">Belongs to the BtpA family.</text>
</comment>
<dbReference type="GeneID" id="93277035"/>
<protein>
    <submittedName>
        <fullName evidence="2">Uncharacterized protein</fullName>
    </submittedName>
</protein>
<organism evidence="2 3">
    <name type="scientific">Enterocloster lavalensis</name>
    <dbReference type="NCBI Taxonomy" id="460384"/>
    <lineage>
        <taxon>Bacteria</taxon>
        <taxon>Bacillati</taxon>
        <taxon>Bacillota</taxon>
        <taxon>Clostridia</taxon>
        <taxon>Lachnospirales</taxon>
        <taxon>Lachnospiraceae</taxon>
        <taxon>Enterocloster</taxon>
    </lineage>
</organism>
<gene>
    <name evidence="2" type="ORF">SAMN05216313_12026</name>
</gene>
<dbReference type="Pfam" id="PF03437">
    <property type="entry name" value="BtpA"/>
    <property type="match status" value="1"/>
</dbReference>
<dbReference type="PANTHER" id="PTHR21381:SF3">
    <property type="entry name" value="SGC REGION PROTEIN SGCQ-RELATED"/>
    <property type="match status" value="1"/>
</dbReference>
<dbReference type="PIRSF" id="PIRSF005956">
    <property type="entry name" value="BtpA"/>
    <property type="match status" value="1"/>
</dbReference>
<dbReference type="Proteomes" id="UP000198508">
    <property type="component" value="Unassembled WGS sequence"/>
</dbReference>
<dbReference type="InterPro" id="IPR005137">
    <property type="entry name" value="BtpA"/>
</dbReference>
<keyword evidence="3" id="KW-1185">Reference proteome</keyword>
<dbReference type="SUPFAM" id="SSF51366">
    <property type="entry name" value="Ribulose-phoshate binding barrel"/>
    <property type="match status" value="1"/>
</dbReference>
<dbReference type="STRING" id="460384.SAMN05216313_12026"/>
<proteinExistence type="inferred from homology"/>
<dbReference type="EMBL" id="FOIM01000020">
    <property type="protein sequence ID" value="SET93337.1"/>
    <property type="molecule type" value="Genomic_DNA"/>
</dbReference>
<evidence type="ECO:0000256" key="1">
    <source>
        <dbReference type="ARBA" id="ARBA00006007"/>
    </source>
</evidence>
<dbReference type="NCBIfam" id="TIGR00259">
    <property type="entry name" value="thylakoid_BtpA"/>
    <property type="match status" value="1"/>
</dbReference>
<dbReference type="AlphaFoldDB" id="A0A1I0IBB4"/>
<dbReference type="InterPro" id="IPR011060">
    <property type="entry name" value="RibuloseP-bd_barrel"/>
</dbReference>
<reference evidence="3" key="1">
    <citation type="submission" date="2016-10" db="EMBL/GenBank/DDBJ databases">
        <authorList>
            <person name="Varghese N."/>
            <person name="Submissions S."/>
        </authorList>
    </citation>
    <scope>NUCLEOTIDE SEQUENCE [LARGE SCALE GENOMIC DNA]</scope>
    <source>
        <strain evidence="3">NLAE-zl-G277</strain>
    </source>
</reference>
<evidence type="ECO:0000313" key="3">
    <source>
        <dbReference type="Proteomes" id="UP000198508"/>
    </source>
</evidence>
<dbReference type="RefSeq" id="WP_092366634.1">
    <property type="nucleotide sequence ID" value="NZ_FOIM01000020.1"/>
</dbReference>
<evidence type="ECO:0000313" key="2">
    <source>
        <dbReference type="EMBL" id="SET93337.1"/>
    </source>
</evidence>
<name>A0A1I0IBB4_9FIRM</name>
<sequence>MGNWIQDMFGTDKALIGLCHFLALPGDPLYDEDGGMEKVYEAARTDVLALQEGGIDGIHFSNEFSMPYMLQAKLETVAAMAELIGELKRDVRVPFGCNVISDPKAGVALCAVTGAGFIRGTFTDAYATNMGICNSEGGECARLRHYLGRDDLKFIYYVKPESSGDLGGRDAVESMKAAYFLDKPDALCVAGPVAGKKSDAQLMARVREAFPDSVIFANTGVNPNTIGELFTYANAAFVGTYLKKDGVFENAVDPERVKRLMDQANQLRK</sequence>
<accession>A0A1I0IBB4</accession>